<keyword evidence="2" id="KW-1185">Reference proteome</keyword>
<dbReference type="InterPro" id="IPR012675">
    <property type="entry name" value="Beta-grasp_dom_sf"/>
</dbReference>
<dbReference type="Proteomes" id="UP000316096">
    <property type="component" value="Unassembled WGS sequence"/>
</dbReference>
<dbReference type="SUPFAM" id="SSF54285">
    <property type="entry name" value="MoaD/ThiS"/>
    <property type="match status" value="1"/>
</dbReference>
<dbReference type="EMBL" id="VFOZ01000001">
    <property type="protein sequence ID" value="TQL96363.1"/>
    <property type="molecule type" value="Genomic_DNA"/>
</dbReference>
<name>A0A543CGY3_9ACTN</name>
<organism evidence="1 2">
    <name type="scientific">Actinoallomurus bryophytorum</name>
    <dbReference type="NCBI Taxonomy" id="1490222"/>
    <lineage>
        <taxon>Bacteria</taxon>
        <taxon>Bacillati</taxon>
        <taxon>Actinomycetota</taxon>
        <taxon>Actinomycetes</taxon>
        <taxon>Streptosporangiales</taxon>
        <taxon>Thermomonosporaceae</taxon>
        <taxon>Actinoallomurus</taxon>
    </lineage>
</organism>
<protein>
    <submittedName>
        <fullName evidence="1">ThiS family protein</fullName>
    </submittedName>
</protein>
<evidence type="ECO:0000313" key="2">
    <source>
        <dbReference type="Proteomes" id="UP000316096"/>
    </source>
</evidence>
<dbReference type="Pfam" id="PF02597">
    <property type="entry name" value="ThiS"/>
    <property type="match status" value="1"/>
</dbReference>
<gene>
    <name evidence="1" type="ORF">FB559_1890</name>
</gene>
<accession>A0A543CGY3</accession>
<dbReference type="AlphaFoldDB" id="A0A543CGY3"/>
<comment type="caution">
    <text evidence="1">The sequence shown here is derived from an EMBL/GenBank/DDBJ whole genome shotgun (WGS) entry which is preliminary data.</text>
</comment>
<dbReference type="InterPro" id="IPR016155">
    <property type="entry name" value="Mopterin_synth/thiamin_S_b"/>
</dbReference>
<reference evidence="1 2" key="1">
    <citation type="submission" date="2019-06" db="EMBL/GenBank/DDBJ databases">
        <title>Sequencing the genomes of 1000 actinobacteria strains.</title>
        <authorList>
            <person name="Klenk H.-P."/>
        </authorList>
    </citation>
    <scope>NUCLEOTIDE SEQUENCE [LARGE SCALE GENOMIC DNA]</scope>
    <source>
        <strain evidence="1 2">DSM 102200</strain>
    </source>
</reference>
<evidence type="ECO:0000313" key="1">
    <source>
        <dbReference type="EMBL" id="TQL96363.1"/>
    </source>
</evidence>
<dbReference type="InterPro" id="IPR003749">
    <property type="entry name" value="ThiS/MoaD-like"/>
</dbReference>
<dbReference type="Gene3D" id="3.10.20.30">
    <property type="match status" value="1"/>
</dbReference>
<sequence>MAGETSLLSGVDHERGNMAKGLIRYWAAARAAAGVAEEPYDAATLEQALTTAAAGRDLEFERVIARSSYLVDGDPVGTRDHASVRLPDGGTVEVLPPFAGG</sequence>
<proteinExistence type="predicted"/>